<dbReference type="InterPro" id="IPR027417">
    <property type="entry name" value="P-loop_NTPase"/>
</dbReference>
<feature type="domain" description="ATPase dynein-related AAA" evidence="2">
    <location>
        <begin position="43"/>
        <end position="169"/>
    </location>
</feature>
<dbReference type="AlphaFoldDB" id="A0A0F6YFU6"/>
<name>A0A0F6YFU6_9BACT</name>
<evidence type="ECO:0000256" key="1">
    <source>
        <dbReference type="SAM" id="MobiDB-lite"/>
    </source>
</evidence>
<gene>
    <name evidence="3" type="ORF">DB32_000271</name>
</gene>
<proteinExistence type="predicted"/>
<dbReference type="PANTHER" id="PTHR42759:SF1">
    <property type="entry name" value="MAGNESIUM-CHELATASE SUBUNIT CHLD"/>
    <property type="match status" value="1"/>
</dbReference>
<dbReference type="Pfam" id="PF07728">
    <property type="entry name" value="AAA_5"/>
    <property type="match status" value="1"/>
</dbReference>
<reference evidence="3 4" key="1">
    <citation type="submission" date="2015-03" db="EMBL/GenBank/DDBJ databases">
        <title>Genome assembly of Sandaracinus amylolyticus DSM 53668.</title>
        <authorList>
            <person name="Sharma G."/>
            <person name="Subramanian S."/>
        </authorList>
    </citation>
    <scope>NUCLEOTIDE SEQUENCE [LARGE SCALE GENOMIC DNA]</scope>
    <source>
        <strain evidence="3 4">DSM 53668</strain>
    </source>
</reference>
<dbReference type="RefSeq" id="WP_053230596.1">
    <property type="nucleotide sequence ID" value="NZ_CP011125.1"/>
</dbReference>
<dbReference type="InterPro" id="IPR011704">
    <property type="entry name" value="ATPase_dyneun-rel_AAA"/>
</dbReference>
<dbReference type="OrthoDB" id="9808317at2"/>
<keyword evidence="4" id="KW-1185">Reference proteome</keyword>
<sequence>MQQRSRARDPKLAPVADASGPSALPLGPRVASILEVAYRARRPVLLEGPTGIGKSELVAQVARSLGIAHRVLDLSLLEPPDLVGLPVIEEGITRYALPRFLPREGAGILMLEELNRAERYIQQPALQLLTARALHEYVLPEGWACFAAINPETGDYHVTPLDQALRARFLHVPVRADRASWLAWADANGVHPAVMAVARAHERVFVDVPPRSWTYASDVLKTMRPHELADVALVRDVLAGYLPPVWVDALLSSGSLSARAIELDVHTMLREYAPKSVHAETLRGWKERGETDRLDELAARLKAVLGGPEAGVLAANKTLTLGALEALLADLPGDQRESVQDALGGNPTACVLLDVRPEDVLTNYQASPARARVEEWKASPAKHHRIALLVTAVRAKVLAPEIGAELRRSNAQRLSLGHFLLQVGERWGLPLAEALQKIGVTPIRPT</sequence>
<evidence type="ECO:0000313" key="4">
    <source>
        <dbReference type="Proteomes" id="UP000034883"/>
    </source>
</evidence>
<dbReference type="KEGG" id="samy:DB32_000271"/>
<dbReference type="Proteomes" id="UP000034883">
    <property type="component" value="Chromosome"/>
</dbReference>
<organism evidence="3 4">
    <name type="scientific">Sandaracinus amylolyticus</name>
    <dbReference type="NCBI Taxonomy" id="927083"/>
    <lineage>
        <taxon>Bacteria</taxon>
        <taxon>Pseudomonadati</taxon>
        <taxon>Myxococcota</taxon>
        <taxon>Polyangia</taxon>
        <taxon>Polyangiales</taxon>
        <taxon>Sandaracinaceae</taxon>
        <taxon>Sandaracinus</taxon>
    </lineage>
</organism>
<dbReference type="GO" id="GO:0005524">
    <property type="term" value="F:ATP binding"/>
    <property type="evidence" value="ECO:0007669"/>
    <property type="project" value="InterPro"/>
</dbReference>
<dbReference type="InterPro" id="IPR050764">
    <property type="entry name" value="CbbQ/NirQ/NorQ/GpvN"/>
</dbReference>
<evidence type="ECO:0000259" key="2">
    <source>
        <dbReference type="Pfam" id="PF07728"/>
    </source>
</evidence>
<accession>A0A0F6YFU6</accession>
<evidence type="ECO:0000313" key="3">
    <source>
        <dbReference type="EMBL" id="AKF03122.1"/>
    </source>
</evidence>
<dbReference type="GO" id="GO:0016887">
    <property type="term" value="F:ATP hydrolysis activity"/>
    <property type="evidence" value="ECO:0007669"/>
    <property type="project" value="InterPro"/>
</dbReference>
<feature type="region of interest" description="Disordered" evidence="1">
    <location>
        <begin position="1"/>
        <end position="20"/>
    </location>
</feature>
<dbReference type="PANTHER" id="PTHR42759">
    <property type="entry name" value="MOXR FAMILY PROTEIN"/>
    <property type="match status" value="1"/>
</dbReference>
<feature type="compositionally biased region" description="Basic and acidic residues" evidence="1">
    <location>
        <begin position="1"/>
        <end position="11"/>
    </location>
</feature>
<dbReference type="Gene3D" id="3.40.50.300">
    <property type="entry name" value="P-loop containing nucleotide triphosphate hydrolases"/>
    <property type="match status" value="1"/>
</dbReference>
<dbReference type="EMBL" id="CP011125">
    <property type="protein sequence ID" value="AKF03122.1"/>
    <property type="molecule type" value="Genomic_DNA"/>
</dbReference>
<protein>
    <recommendedName>
        <fullName evidence="2">ATPase dynein-related AAA domain-containing protein</fullName>
    </recommendedName>
</protein>
<dbReference type="STRING" id="927083.DB32_000271"/>
<dbReference type="SUPFAM" id="SSF52540">
    <property type="entry name" value="P-loop containing nucleoside triphosphate hydrolases"/>
    <property type="match status" value="1"/>
</dbReference>